<feature type="compositionally biased region" description="Polar residues" evidence="1">
    <location>
        <begin position="288"/>
        <end position="303"/>
    </location>
</feature>
<organism evidence="2 3">
    <name type="scientific">Rhizopogon vinicolor AM-OR11-026</name>
    <dbReference type="NCBI Taxonomy" id="1314800"/>
    <lineage>
        <taxon>Eukaryota</taxon>
        <taxon>Fungi</taxon>
        <taxon>Dikarya</taxon>
        <taxon>Basidiomycota</taxon>
        <taxon>Agaricomycotina</taxon>
        <taxon>Agaricomycetes</taxon>
        <taxon>Agaricomycetidae</taxon>
        <taxon>Boletales</taxon>
        <taxon>Suillineae</taxon>
        <taxon>Rhizopogonaceae</taxon>
        <taxon>Rhizopogon</taxon>
    </lineage>
</organism>
<feature type="region of interest" description="Disordered" evidence="1">
    <location>
        <begin position="250"/>
        <end position="362"/>
    </location>
</feature>
<feature type="compositionally biased region" description="Low complexity" evidence="1">
    <location>
        <begin position="344"/>
        <end position="362"/>
    </location>
</feature>
<name>A0A1B7N7U3_9AGAM</name>
<accession>A0A1B7N7U3</accession>
<dbReference type="InParanoid" id="A0A1B7N7U3"/>
<gene>
    <name evidence="2" type="ORF">K503DRAFT_736667</name>
</gene>
<keyword evidence="3" id="KW-1185">Reference proteome</keyword>
<reference evidence="2 3" key="1">
    <citation type="submission" date="2016-06" db="EMBL/GenBank/DDBJ databases">
        <title>Comparative genomics of the ectomycorrhizal sister species Rhizopogon vinicolor and Rhizopogon vesiculosus (Basidiomycota: Boletales) reveals a divergence of the mating type B locus.</title>
        <authorList>
            <consortium name="DOE Joint Genome Institute"/>
            <person name="Mujic A.B."/>
            <person name="Kuo A."/>
            <person name="Tritt A."/>
            <person name="Lipzen A."/>
            <person name="Chen C."/>
            <person name="Johnson J."/>
            <person name="Sharma A."/>
            <person name="Barry K."/>
            <person name="Grigoriev I.V."/>
            <person name="Spatafora J.W."/>
        </authorList>
    </citation>
    <scope>NUCLEOTIDE SEQUENCE [LARGE SCALE GENOMIC DNA]</scope>
    <source>
        <strain evidence="2 3">AM-OR11-026</strain>
    </source>
</reference>
<dbReference type="EMBL" id="KV448196">
    <property type="protein sequence ID" value="OAX40922.1"/>
    <property type="molecule type" value="Genomic_DNA"/>
</dbReference>
<sequence>MLSSRPLGITFDGDYRNLTKTPGRTMLKSRNALQENVGQHVHVPGTVAGKAKKAALQHTPFHPNTLQPQKTRKHHGEATKSKGKESFASSRPLGDKTPFPNRIVNHSTPLQVIQPLFDVTPSAFLRPSSARKHIRLPRSASRSFQTPVTGGNHWDVSDIDINPEVAAAPNQSIEEEDYEEIEYMPPKLTELPYEPPFELPNYKEVGKTLLTLIHSYPIEDVPPHAIFTEFTTPGSDDKFFAPDVLSLPHLDDDNPFIQPSSTPKPEPRVTRAPSSLKTAIRPLKASRAASTISHSTLATTSRLRSGLQAVSRPSSMRPGPTSNVTTSKSVTRAPSSASVPKGNTSRTPSTRAPSTYVSRAASTAVSRAPSTVAMTRMRPASALPTGVRSQAGTVTRNLGAQSKVNARSETTNNVPRVGIVFEDNWQEEEFRFSF</sequence>
<evidence type="ECO:0000313" key="2">
    <source>
        <dbReference type="EMBL" id="OAX40922.1"/>
    </source>
</evidence>
<dbReference type="OrthoDB" id="3266915at2759"/>
<proteinExistence type="predicted"/>
<dbReference type="Proteomes" id="UP000092154">
    <property type="component" value="Unassembled WGS sequence"/>
</dbReference>
<evidence type="ECO:0000313" key="3">
    <source>
        <dbReference type="Proteomes" id="UP000092154"/>
    </source>
</evidence>
<dbReference type="AlphaFoldDB" id="A0A1B7N7U3"/>
<feature type="compositionally biased region" description="Polar residues" evidence="1">
    <location>
        <begin position="320"/>
        <end position="343"/>
    </location>
</feature>
<evidence type="ECO:0000256" key="1">
    <source>
        <dbReference type="SAM" id="MobiDB-lite"/>
    </source>
</evidence>
<feature type="region of interest" description="Disordered" evidence="1">
    <location>
        <begin position="61"/>
        <end position="97"/>
    </location>
</feature>
<protein>
    <submittedName>
        <fullName evidence="2">Uncharacterized protein</fullName>
    </submittedName>
</protein>
<dbReference type="STRING" id="1314800.A0A1B7N7U3"/>
<feature type="compositionally biased region" description="Basic and acidic residues" evidence="1">
    <location>
        <begin position="76"/>
        <end position="85"/>
    </location>
</feature>